<sequence length="350" mass="38244">MVIQPIAPAYRILANQADITAAVLDRFVSLRLTDETGLESDMFEMTLADHDPQRPIAMPDTGAELEVFLGYDSLVQRMGLFVCDEVELSGWPAQMTIRGRAAPYDASKGGKSDLQTQKSRSWKTGTKLGDMVAKIAKEHGMEPAVGESLRGVVLSHWDQTAESDLSFLLRVGKRYDAIVKAADGKLVMTKRGESKTADGQDLPTVTITPQQVGSYRLTLARKESPGTVVAFWHTTKQSRRIEIRVGEGEPVRQLRHYYPTEESAKTAAQAELDKRARGEHKVTLTMVGDPTLCAEARLVLAGFRDGLAGEWLITRVEHSVDPATGYQCTVEAEKPNASADDDGGGRDGAE</sequence>
<evidence type="ECO:0000313" key="2">
    <source>
        <dbReference type="Proteomes" id="UP000516893"/>
    </source>
</evidence>
<dbReference type="Pfam" id="PF05954">
    <property type="entry name" value="Phage_GPD"/>
    <property type="match status" value="1"/>
</dbReference>
<dbReference type="EMBL" id="MT708550">
    <property type="protein sequence ID" value="QOE32758.1"/>
    <property type="molecule type" value="Genomic_DNA"/>
</dbReference>
<accession>A0A7L8G8H3</accession>
<organism evidence="1 2">
    <name type="scientific">Achromobacter phage Mano</name>
    <dbReference type="NCBI Taxonomy" id="2767570"/>
    <lineage>
        <taxon>Viruses</taxon>
        <taxon>Duplodnaviria</taxon>
        <taxon>Heunggongvirae</taxon>
        <taxon>Uroviricota</taxon>
        <taxon>Caudoviricetes</taxon>
        <taxon>Manovirus</taxon>
        <taxon>Manovirus Mano</taxon>
    </lineage>
</organism>
<name>A0A7L8G8H3_9CAUD</name>
<protein>
    <submittedName>
        <fullName evidence="1">Baseplate hub protein</fullName>
    </submittedName>
</protein>
<dbReference type="SUPFAM" id="SSF69279">
    <property type="entry name" value="Phage tail proteins"/>
    <property type="match status" value="1"/>
</dbReference>
<gene>
    <name evidence="1" type="ORF">CPT_Mano_025</name>
</gene>
<dbReference type="Proteomes" id="UP000516893">
    <property type="component" value="Segment"/>
</dbReference>
<evidence type="ECO:0000313" key="1">
    <source>
        <dbReference type="EMBL" id="QOE32758.1"/>
    </source>
</evidence>
<keyword evidence="2" id="KW-1185">Reference proteome</keyword>
<reference evidence="1 2" key="1">
    <citation type="submission" date="2020-07" db="EMBL/GenBank/DDBJ databases">
        <title>Complete genome sequence of Achromobacter sp. phage Mano.</title>
        <authorList>
            <person name="Bartz M.L."/>
            <person name="Yao G.W."/>
            <person name="Le T."/>
            <person name="Gonzalez C."/>
            <person name="Young R."/>
            <person name="Liu M."/>
        </authorList>
    </citation>
    <scope>NUCLEOTIDE SEQUENCE [LARGE SCALE GENOMIC DNA]</scope>
</reference>
<proteinExistence type="predicted"/>